<dbReference type="KEGG" id="bbel:109469050"/>
<dbReference type="AlphaFoldDB" id="A0A6P4YMT6"/>
<dbReference type="SUPFAM" id="SSF56672">
    <property type="entry name" value="DNA/RNA polymerases"/>
    <property type="match status" value="1"/>
</dbReference>
<gene>
    <name evidence="2" type="primary">LOC109469050</name>
</gene>
<proteinExistence type="predicted"/>
<dbReference type="InterPro" id="IPR052055">
    <property type="entry name" value="Hepadnavirus_pol/RT"/>
</dbReference>
<evidence type="ECO:0000313" key="2">
    <source>
        <dbReference type="RefSeq" id="XP_019622994.1"/>
    </source>
</evidence>
<dbReference type="OrthoDB" id="10058284at2759"/>
<dbReference type="Proteomes" id="UP000515135">
    <property type="component" value="Unplaced"/>
</dbReference>
<organism evidence="1 2">
    <name type="scientific">Branchiostoma belcheri</name>
    <name type="common">Amphioxus</name>
    <dbReference type="NCBI Taxonomy" id="7741"/>
    <lineage>
        <taxon>Eukaryota</taxon>
        <taxon>Metazoa</taxon>
        <taxon>Chordata</taxon>
        <taxon>Cephalochordata</taxon>
        <taxon>Leptocardii</taxon>
        <taxon>Amphioxiformes</taxon>
        <taxon>Branchiostomatidae</taxon>
        <taxon>Branchiostoma</taxon>
    </lineage>
</organism>
<name>A0A6P4YMT6_BRABE</name>
<keyword evidence="1" id="KW-1185">Reference proteome</keyword>
<evidence type="ECO:0000313" key="1">
    <source>
        <dbReference type="Proteomes" id="UP000515135"/>
    </source>
</evidence>
<dbReference type="RefSeq" id="XP_019622994.1">
    <property type="nucleotide sequence ID" value="XM_019767435.1"/>
</dbReference>
<sequence length="323" mass="36449">MYKRDLRRAYRQIYVDPADYHLLGFQWKGHRYADIVYPFGIRTGALVCQRVTDAVRFIYGTFGYACVNYLDDLGGADTPDRAPAAFDSLGHLFILLGLQEAADKAVPPTTRLVFLGRIIDSVRMTIEVTPKRLTATLEELQLWNSKVPTRRRDVESLLGKLQFIASCVRPGRLFVSRMLLFLKQFPDRHARLRINDDLAWWRTFLPTYNGVSLLPQSGWTEADAVFSSDAYLTGCGGFINSPGEYFHTTFPPSVLELNPCINGLELLTILVCARLWGKYWSGLRIVVLCDNEASVTVLNSGRSHSPFLQSCLRNLWLCAATGV</sequence>
<dbReference type="PANTHER" id="PTHR33050:SF7">
    <property type="entry name" value="RIBONUCLEASE H"/>
    <property type="match status" value="1"/>
</dbReference>
<dbReference type="GeneID" id="109469050"/>
<protein>
    <submittedName>
        <fullName evidence="2">Uncharacterized protein LOC109469050</fullName>
    </submittedName>
</protein>
<reference evidence="2" key="1">
    <citation type="submission" date="2025-08" db="UniProtKB">
        <authorList>
            <consortium name="RefSeq"/>
        </authorList>
    </citation>
    <scope>IDENTIFICATION</scope>
    <source>
        <tissue evidence="2">Gonad</tissue>
    </source>
</reference>
<dbReference type="InterPro" id="IPR043502">
    <property type="entry name" value="DNA/RNA_pol_sf"/>
</dbReference>
<accession>A0A6P4YMT6</accession>
<dbReference type="PANTHER" id="PTHR33050">
    <property type="entry name" value="REVERSE TRANSCRIPTASE DOMAIN-CONTAINING PROTEIN"/>
    <property type="match status" value="1"/>
</dbReference>
<dbReference type="Gene3D" id="3.10.10.10">
    <property type="entry name" value="HIV Type 1 Reverse Transcriptase, subunit A, domain 1"/>
    <property type="match status" value="1"/>
</dbReference>
<dbReference type="Gene3D" id="3.30.70.270">
    <property type="match status" value="1"/>
</dbReference>
<dbReference type="InterPro" id="IPR043128">
    <property type="entry name" value="Rev_trsase/Diguanyl_cyclase"/>
</dbReference>